<dbReference type="InterPro" id="IPR036388">
    <property type="entry name" value="WH-like_DNA-bd_sf"/>
</dbReference>
<dbReference type="InterPro" id="IPR036390">
    <property type="entry name" value="WH_DNA-bd_sf"/>
</dbReference>
<evidence type="ECO:0000256" key="3">
    <source>
        <dbReference type="ARBA" id="ARBA00022691"/>
    </source>
</evidence>
<dbReference type="PANTHER" id="PTHR43712:SF1">
    <property type="entry name" value="HYPOTHETICAL O-METHYLTRANSFERASE (EUROFUNG)-RELATED"/>
    <property type="match status" value="1"/>
</dbReference>
<dbReference type="InterPro" id="IPR001077">
    <property type="entry name" value="COMT_C"/>
</dbReference>
<dbReference type="PANTHER" id="PTHR43712">
    <property type="entry name" value="PUTATIVE (AFU_ORTHOLOGUE AFUA_4G14580)-RELATED"/>
    <property type="match status" value="1"/>
</dbReference>
<proteinExistence type="predicted"/>
<name>A0A6A6HEB9_VIRVR</name>
<evidence type="ECO:0000256" key="2">
    <source>
        <dbReference type="ARBA" id="ARBA00022679"/>
    </source>
</evidence>
<dbReference type="GO" id="GO:0008171">
    <property type="term" value="F:O-methyltransferase activity"/>
    <property type="evidence" value="ECO:0007669"/>
    <property type="project" value="InterPro"/>
</dbReference>
<dbReference type="EMBL" id="ML991785">
    <property type="protein sequence ID" value="KAF2236484.1"/>
    <property type="molecule type" value="Genomic_DNA"/>
</dbReference>
<evidence type="ECO:0000313" key="6">
    <source>
        <dbReference type="EMBL" id="KAF2236484.1"/>
    </source>
</evidence>
<keyword evidence="1 6" id="KW-0489">Methyltransferase</keyword>
<dbReference type="Gene3D" id="1.10.10.10">
    <property type="entry name" value="Winged helix-like DNA-binding domain superfamily/Winged helix DNA-binding domain"/>
    <property type="match status" value="1"/>
</dbReference>
<dbReference type="SUPFAM" id="SSF46785">
    <property type="entry name" value="Winged helix' DNA-binding domain"/>
    <property type="match status" value="1"/>
</dbReference>
<dbReference type="GO" id="GO:0032259">
    <property type="term" value="P:methylation"/>
    <property type="evidence" value="ECO:0007669"/>
    <property type="project" value="UniProtKB-KW"/>
</dbReference>
<dbReference type="InterPro" id="IPR016461">
    <property type="entry name" value="COMT-like"/>
</dbReference>
<feature type="domain" description="O-methyltransferase C-terminal" evidence="5">
    <location>
        <begin position="127"/>
        <end position="278"/>
    </location>
</feature>
<dbReference type="SUPFAM" id="SSF53335">
    <property type="entry name" value="S-adenosyl-L-methionine-dependent methyltransferases"/>
    <property type="match status" value="1"/>
</dbReference>
<feature type="active site" description="Proton acceptor" evidence="4">
    <location>
        <position position="208"/>
    </location>
</feature>
<evidence type="ECO:0000259" key="5">
    <source>
        <dbReference type="Pfam" id="PF00891"/>
    </source>
</evidence>
<dbReference type="PROSITE" id="PS51683">
    <property type="entry name" value="SAM_OMT_II"/>
    <property type="match status" value="1"/>
</dbReference>
<dbReference type="AlphaFoldDB" id="A0A6A6HEB9"/>
<protein>
    <submittedName>
        <fullName evidence="6">S-adenosyl-L-methionine-dependent methyltransferase</fullName>
    </submittedName>
</protein>
<gene>
    <name evidence="6" type="ORF">EV356DRAFT_498545</name>
</gene>
<evidence type="ECO:0000256" key="4">
    <source>
        <dbReference type="PIRSR" id="PIRSR005739-1"/>
    </source>
</evidence>
<dbReference type="Pfam" id="PF00891">
    <property type="entry name" value="Methyltransf_2"/>
    <property type="match status" value="1"/>
</dbReference>
<organism evidence="6 7">
    <name type="scientific">Viridothelium virens</name>
    <name type="common">Speckled blister lichen</name>
    <name type="synonym">Trypethelium virens</name>
    <dbReference type="NCBI Taxonomy" id="1048519"/>
    <lineage>
        <taxon>Eukaryota</taxon>
        <taxon>Fungi</taxon>
        <taxon>Dikarya</taxon>
        <taxon>Ascomycota</taxon>
        <taxon>Pezizomycotina</taxon>
        <taxon>Dothideomycetes</taxon>
        <taxon>Dothideomycetes incertae sedis</taxon>
        <taxon>Trypetheliales</taxon>
        <taxon>Trypetheliaceae</taxon>
        <taxon>Viridothelium</taxon>
    </lineage>
</organism>
<sequence>MQNGMLNKLCLPERINWNVVQLAKATGWAEDRIEAIMDVLASAGIVDRVRERTYVANNVTRVLNNPEQRRAIRKPRTKNWVVRARQGEIMRTFGSKNRIAMYPWFRIFPVEEELGKTDGGLKADRALLVDVAETSGQELLDFRKAFPSIMRTCVLEVLPEELEVTGKHLRDNGERRFDGLVKLLPHNILTDPQPVQGARIYLLNGVLHEKHDQDALKILKNTVDAMDGNYSRLLIVEKVALVLEAGQKFGVIRTPEEQEQRMCMERTEQQWTKLLKRAKLVIVQIWEGEGTESVIEAMVKQKEWL</sequence>
<reference evidence="6" key="1">
    <citation type="journal article" date="2020" name="Stud. Mycol.">
        <title>101 Dothideomycetes genomes: a test case for predicting lifestyles and emergence of pathogens.</title>
        <authorList>
            <person name="Haridas S."/>
            <person name="Albert R."/>
            <person name="Binder M."/>
            <person name="Bloem J."/>
            <person name="Labutti K."/>
            <person name="Salamov A."/>
            <person name="Andreopoulos B."/>
            <person name="Baker S."/>
            <person name="Barry K."/>
            <person name="Bills G."/>
            <person name="Bluhm B."/>
            <person name="Cannon C."/>
            <person name="Castanera R."/>
            <person name="Culley D."/>
            <person name="Daum C."/>
            <person name="Ezra D."/>
            <person name="Gonzalez J."/>
            <person name="Henrissat B."/>
            <person name="Kuo A."/>
            <person name="Liang C."/>
            <person name="Lipzen A."/>
            <person name="Lutzoni F."/>
            <person name="Magnuson J."/>
            <person name="Mondo S."/>
            <person name="Nolan M."/>
            <person name="Ohm R."/>
            <person name="Pangilinan J."/>
            <person name="Park H.-J."/>
            <person name="Ramirez L."/>
            <person name="Alfaro M."/>
            <person name="Sun H."/>
            <person name="Tritt A."/>
            <person name="Yoshinaga Y."/>
            <person name="Zwiers L.-H."/>
            <person name="Turgeon B."/>
            <person name="Goodwin S."/>
            <person name="Spatafora J."/>
            <person name="Crous P."/>
            <person name="Grigoriev I."/>
        </authorList>
    </citation>
    <scope>NUCLEOTIDE SEQUENCE</scope>
    <source>
        <strain evidence="6">Tuck. ex Michener</strain>
    </source>
</reference>
<keyword evidence="3" id="KW-0949">S-adenosyl-L-methionine</keyword>
<evidence type="ECO:0000256" key="1">
    <source>
        <dbReference type="ARBA" id="ARBA00022603"/>
    </source>
</evidence>
<dbReference type="OrthoDB" id="10481800at2759"/>
<dbReference type="Gene3D" id="3.40.50.150">
    <property type="entry name" value="Vaccinia Virus protein VP39"/>
    <property type="match status" value="1"/>
</dbReference>
<evidence type="ECO:0000313" key="7">
    <source>
        <dbReference type="Proteomes" id="UP000800092"/>
    </source>
</evidence>
<accession>A0A6A6HEB9</accession>
<dbReference type="InterPro" id="IPR029063">
    <property type="entry name" value="SAM-dependent_MTases_sf"/>
</dbReference>
<keyword evidence="7" id="KW-1185">Reference proteome</keyword>
<dbReference type="Proteomes" id="UP000800092">
    <property type="component" value="Unassembled WGS sequence"/>
</dbReference>
<keyword evidence="2 6" id="KW-0808">Transferase</keyword>